<sequence>MAATSTNKVSIIHDERDVEEANTVHEDPTQAEREIYHDDGAILVDLDVTSKSNQSAVLKTARDGHTILIPQPSDDPDDPLNWSWGKKHALLMTISVAAFIADFQAGAAAPCILSQAEEWKITPDHVNYANNLNVLFVGIGGVLGIPIAYFWGRAPLIFWVALSGTMFSMGCALASSFNVYYGMKALQGFTLTIGQTTGLAFIHDMFYFHEQARKIGLWTAVFLASPYFGPLFASFILAGTGSWRAVYWLIFALGCLNLLLMGLFLDETWYRRDIPALEQPPRGQRLLRVIGLWQIRHHNKSMQRLVLMSFMWAVGINQTSAILFATPRTAEGYGFSQDIIGYVFFAPIVAVIIGEVFGHFANDWIAAQYIRKHKGVFLPEARLKPVYLAGAFMVPGLVLIGQTLHSHLHWMGIVMGWGMFVFGCLVASVAITAYAVDSYPTAAGEVSSLINFARLLGGFSVGYFQLDWGMSAGFDVSFGVQAAIVAASLLIIVFIHIYGARLRHWSGPLTI</sequence>
<organism evidence="1 2">
    <name type="scientific">Neophaeococcomyces mojaviensis</name>
    <dbReference type="NCBI Taxonomy" id="3383035"/>
    <lineage>
        <taxon>Eukaryota</taxon>
        <taxon>Fungi</taxon>
        <taxon>Dikarya</taxon>
        <taxon>Ascomycota</taxon>
        <taxon>Pezizomycotina</taxon>
        <taxon>Eurotiomycetes</taxon>
        <taxon>Chaetothyriomycetidae</taxon>
        <taxon>Chaetothyriales</taxon>
        <taxon>Chaetothyriales incertae sedis</taxon>
        <taxon>Neophaeococcomyces</taxon>
    </lineage>
</organism>
<gene>
    <name evidence="1" type="ORF">H2198_002624</name>
</gene>
<comment type="caution">
    <text evidence="1">The sequence shown here is derived from an EMBL/GenBank/DDBJ whole genome shotgun (WGS) entry which is preliminary data.</text>
</comment>
<reference evidence="1" key="1">
    <citation type="submission" date="2022-10" db="EMBL/GenBank/DDBJ databases">
        <title>Culturing micro-colonial fungi from biological soil crusts in the Mojave desert and describing Neophaeococcomyces mojavensis, and introducing the new genera and species Taxawa tesnikishii.</title>
        <authorList>
            <person name="Kurbessoian T."/>
            <person name="Stajich J.E."/>
        </authorList>
    </citation>
    <scope>NUCLEOTIDE SEQUENCE</scope>
    <source>
        <strain evidence="1">JES_112</strain>
    </source>
</reference>
<proteinExistence type="predicted"/>
<name>A0ACC3ADL7_9EURO</name>
<protein>
    <submittedName>
        <fullName evidence="1">Uncharacterized protein</fullName>
    </submittedName>
</protein>
<evidence type="ECO:0000313" key="1">
    <source>
        <dbReference type="EMBL" id="KAJ9660316.1"/>
    </source>
</evidence>
<keyword evidence="2" id="KW-1185">Reference proteome</keyword>
<accession>A0ACC3ADL7</accession>
<dbReference type="EMBL" id="JAPDRQ010000032">
    <property type="protein sequence ID" value="KAJ9660316.1"/>
    <property type="molecule type" value="Genomic_DNA"/>
</dbReference>
<evidence type="ECO:0000313" key="2">
    <source>
        <dbReference type="Proteomes" id="UP001172386"/>
    </source>
</evidence>
<dbReference type="Proteomes" id="UP001172386">
    <property type="component" value="Unassembled WGS sequence"/>
</dbReference>